<keyword evidence="10" id="KW-1185">Reference proteome</keyword>
<feature type="transmembrane region" description="Helical" evidence="7">
    <location>
        <begin position="56"/>
        <end position="81"/>
    </location>
</feature>
<proteinExistence type="inferred from homology"/>
<evidence type="ECO:0000256" key="2">
    <source>
        <dbReference type="ARBA" id="ARBA00022692"/>
    </source>
</evidence>
<feature type="transmembrane region" description="Helical" evidence="7">
    <location>
        <begin position="184"/>
        <end position="206"/>
    </location>
</feature>
<feature type="compositionally biased region" description="Acidic residues" evidence="6">
    <location>
        <begin position="261"/>
        <end position="271"/>
    </location>
</feature>
<feature type="transmembrane region" description="Helical" evidence="7">
    <location>
        <begin position="22"/>
        <end position="44"/>
    </location>
</feature>
<evidence type="ECO:0000256" key="4">
    <source>
        <dbReference type="ARBA" id="ARBA00023136"/>
    </source>
</evidence>
<dbReference type="InterPro" id="IPR049326">
    <property type="entry name" value="Rhodopsin_dom_fungi"/>
</dbReference>
<dbReference type="AlphaFoldDB" id="A0A0U1LSV0"/>
<dbReference type="EMBL" id="CVMT01000002">
    <property type="protein sequence ID" value="CRG86468.1"/>
    <property type="molecule type" value="Genomic_DNA"/>
</dbReference>
<evidence type="ECO:0000313" key="9">
    <source>
        <dbReference type="EMBL" id="CRG86468.1"/>
    </source>
</evidence>
<evidence type="ECO:0000313" key="10">
    <source>
        <dbReference type="Proteomes" id="UP000054383"/>
    </source>
</evidence>
<feature type="domain" description="Rhodopsin" evidence="8">
    <location>
        <begin position="6"/>
        <end position="206"/>
    </location>
</feature>
<sequence>MGYHEPDKEIVEQQQAEMAKTYFTLDAVAVWTLGLVKLSALFFYRRIFCNGPRDAFHVINIVSIVVVCLWIITFFTLNFSICGPHLTSLWDGGIPKCSRLHSYLEATAISDVILDFWIICLPLPNIWSLRTSIKRRIAISGVFLFALVGLGASTTRMVLFIYLITRGKAINDGDSYQTNTILAFFVILEAGLNIIAVNLPSLWYFVRGITADRVIRSMRSVLSLASGRRSQTSLGTSGATPKVDIAKARPSSSSRVSSNADDVEDRGDEDADKYRTYYRHSRHSGRVEDAAFESYALSDLPKYPERVVQSDEEF</sequence>
<accession>A0A0U1LSV0</accession>
<dbReference type="OrthoDB" id="4223416at2759"/>
<keyword evidence="4 7" id="KW-0472">Membrane</keyword>
<evidence type="ECO:0000256" key="7">
    <source>
        <dbReference type="SAM" id="Phobius"/>
    </source>
</evidence>
<feature type="transmembrane region" description="Helical" evidence="7">
    <location>
        <begin position="139"/>
        <end position="164"/>
    </location>
</feature>
<comment type="similarity">
    <text evidence="5">Belongs to the SAT4 family.</text>
</comment>
<evidence type="ECO:0000256" key="1">
    <source>
        <dbReference type="ARBA" id="ARBA00004141"/>
    </source>
</evidence>
<comment type="subcellular location">
    <subcellularLocation>
        <location evidence="1">Membrane</location>
        <topology evidence="1">Multi-pass membrane protein</topology>
    </subcellularLocation>
</comment>
<dbReference type="PANTHER" id="PTHR33048">
    <property type="entry name" value="PTH11-LIKE INTEGRAL MEMBRANE PROTEIN (AFU_ORTHOLOGUE AFUA_5G11245)"/>
    <property type="match status" value="1"/>
</dbReference>
<dbReference type="OMA" id="CGTHIEA"/>
<dbReference type="STRING" id="28573.A0A0U1LSV0"/>
<gene>
    <name evidence="9" type="ORF">PISL3812_03474</name>
</gene>
<evidence type="ECO:0000259" key="8">
    <source>
        <dbReference type="Pfam" id="PF20684"/>
    </source>
</evidence>
<dbReference type="Proteomes" id="UP000054383">
    <property type="component" value="Unassembled WGS sequence"/>
</dbReference>
<name>A0A0U1LSV0_TALIS</name>
<feature type="region of interest" description="Disordered" evidence="6">
    <location>
        <begin position="230"/>
        <end position="284"/>
    </location>
</feature>
<feature type="transmembrane region" description="Helical" evidence="7">
    <location>
        <begin position="108"/>
        <end position="127"/>
    </location>
</feature>
<keyword evidence="2 7" id="KW-0812">Transmembrane</keyword>
<evidence type="ECO:0000256" key="5">
    <source>
        <dbReference type="ARBA" id="ARBA00038359"/>
    </source>
</evidence>
<feature type="compositionally biased region" description="Low complexity" evidence="6">
    <location>
        <begin position="251"/>
        <end position="260"/>
    </location>
</feature>
<feature type="compositionally biased region" description="Polar residues" evidence="6">
    <location>
        <begin position="230"/>
        <end position="239"/>
    </location>
</feature>
<dbReference type="PANTHER" id="PTHR33048:SF157">
    <property type="entry name" value="INTEGRAL MEMBRANE PROTEIN"/>
    <property type="match status" value="1"/>
</dbReference>
<reference evidence="9 10" key="1">
    <citation type="submission" date="2015-04" db="EMBL/GenBank/DDBJ databases">
        <authorList>
            <person name="Syromyatnikov M.Y."/>
            <person name="Popov V.N."/>
        </authorList>
    </citation>
    <scope>NUCLEOTIDE SEQUENCE [LARGE SCALE GENOMIC DNA]</scope>
    <source>
        <strain evidence="9">WF-38-12</strain>
    </source>
</reference>
<evidence type="ECO:0000256" key="3">
    <source>
        <dbReference type="ARBA" id="ARBA00022989"/>
    </source>
</evidence>
<evidence type="ECO:0000256" key="6">
    <source>
        <dbReference type="SAM" id="MobiDB-lite"/>
    </source>
</evidence>
<dbReference type="Pfam" id="PF20684">
    <property type="entry name" value="Fung_rhodopsin"/>
    <property type="match status" value="1"/>
</dbReference>
<dbReference type="InterPro" id="IPR052337">
    <property type="entry name" value="SAT4-like"/>
</dbReference>
<dbReference type="GO" id="GO:0016020">
    <property type="term" value="C:membrane"/>
    <property type="evidence" value="ECO:0007669"/>
    <property type="project" value="UniProtKB-SubCell"/>
</dbReference>
<keyword evidence="3 7" id="KW-1133">Transmembrane helix</keyword>
<protein>
    <recommendedName>
        <fullName evidence="8">Rhodopsin domain-containing protein</fullName>
    </recommendedName>
</protein>
<organism evidence="9 10">
    <name type="scientific">Talaromyces islandicus</name>
    <name type="common">Penicillium islandicum</name>
    <dbReference type="NCBI Taxonomy" id="28573"/>
    <lineage>
        <taxon>Eukaryota</taxon>
        <taxon>Fungi</taxon>
        <taxon>Dikarya</taxon>
        <taxon>Ascomycota</taxon>
        <taxon>Pezizomycotina</taxon>
        <taxon>Eurotiomycetes</taxon>
        <taxon>Eurotiomycetidae</taxon>
        <taxon>Eurotiales</taxon>
        <taxon>Trichocomaceae</taxon>
        <taxon>Talaromyces</taxon>
        <taxon>Talaromyces sect. Islandici</taxon>
    </lineage>
</organism>